<accession>A0A937AN46</accession>
<gene>
    <name evidence="1" type="ORF">JKP34_10835</name>
</gene>
<evidence type="ECO:0000313" key="2">
    <source>
        <dbReference type="Proteomes" id="UP000642920"/>
    </source>
</evidence>
<keyword evidence="2" id="KW-1185">Reference proteome</keyword>
<dbReference type="RefSeq" id="WP_201920958.1">
    <property type="nucleotide sequence ID" value="NZ_JAERQG010000002.1"/>
</dbReference>
<proteinExistence type="predicted"/>
<dbReference type="Proteomes" id="UP000642920">
    <property type="component" value="Unassembled WGS sequence"/>
</dbReference>
<name>A0A937AN46_9BACT</name>
<protein>
    <submittedName>
        <fullName evidence="1">Uncharacterized protein</fullName>
    </submittedName>
</protein>
<dbReference type="EMBL" id="JAERQG010000002">
    <property type="protein sequence ID" value="MBL0765747.1"/>
    <property type="molecule type" value="Genomic_DNA"/>
</dbReference>
<evidence type="ECO:0000313" key="1">
    <source>
        <dbReference type="EMBL" id="MBL0765747.1"/>
    </source>
</evidence>
<organism evidence="1 2">
    <name type="scientific">Marivirga atlantica</name>
    <dbReference type="NCBI Taxonomy" id="1548457"/>
    <lineage>
        <taxon>Bacteria</taxon>
        <taxon>Pseudomonadati</taxon>
        <taxon>Bacteroidota</taxon>
        <taxon>Cytophagia</taxon>
        <taxon>Cytophagales</taxon>
        <taxon>Marivirgaceae</taxon>
        <taxon>Marivirga</taxon>
    </lineage>
</organism>
<sequence length="1543" mass="171641">MKKLYFLVFLLVTFLVNPYTDIKAEGFTGDSDSKSLTKVNRIKPVRLKAINSFNISIPEREIRSIFKSSVRFERSFDDEINNSFSSHTEELDPLDWGKYRESPNINQDSVAYFAGEAIALLQSVKDEGRLVDQLTAGMTFQLPVGVQKTIGGLSYTVVFHKLKLTETNAYVDAYLVLETSKDTLSFMGRGIEFSAEGGITGVGRLELIGNANITLPGDKALITLLGSDDPATPGPTYAEFDCYGFKELAIDADVTFSKDLFIKENPDGTPSEERLTTNFSTTVTDWNNILVELTLPRFQLKSLEGWSFEVSNAVFDFSDTRNSADIKFPTDYDSPYFIEGTRELWRGFYLRELVVTLPKEFNKKNTTGRTSFRAAEILIDESGFSGSLSARELLTLDEGDADSWKLSVDSLYASFLQNELVSAGLAGQIEIPSMKSEKPLLYSGTILGPNDYQLIAQLQDDAQFDIFKADLNLTADSYIELKVQGGKFKPKAVLNGNMNIAPTSESGKKTAEVKGLVFQQLVLQTEAPYIQAETFGFTNNSENKTGGFPIGINAVELRTDDNRIGIYADVTVNLVKADDSGFGAGAGFTVWAKRESIEGRQIYSYDKIELSKISVDVERPGFSIKGSLTFYEGDNTYGDGFRGDVEAKFASIDVTAVALFGKVNNLRYWYVDALVEWKTGMPMVPPFALNGIGGGAYYHMRQQGLNENLGSNLGKSTSGVIYVPDPNYHLGIKASVTFSIQNAETTANGNAEFSIAFSSSGGVNQVAFNGGVEIMTQSFSSSLSKVQEVASKVSNGEEIERNSSASISGQVNLLFDNTNDTFHGEISMYINAAGGLIKGTNPGGLAGKAVIHFAPGEWYIHIGNPTVPIGIDILSLATLQGYFMVGHNIPGMPPPPQLVLDILTAEQRAENEQIRANSRQLGEQSTGKGFAFGARFTIDTGDKRFLMFYGRFAATAGFDINMQRYNATCSGRTGLVGINGWYAQGQAYFGMLATIGMKINLRFIKKNVEIFHGELAALMQVKGPNPFWMRGDAAGRFSVLNGLVKGKFSFTVTIGDECELENLDGGNPLEDVKVIAQLTPDNGATEVDVFTSPQAVFNIPVEKEFQLEDLNGNTLRYKAEVEYFRLKQGNSILATDMSFNSRKDVAVLKPVDILPDEKDMKLEISIIFKEYVDGGWQTVEENSTETLSINFKSGPQPDFIPEHMVSYTYPIEGMANFYQDETDRGYIKLNQGGLTRPFDTENGKWNLKASFSTSDGKEFQSDFTYDNNNNQVNFNIPQVAKGEVLHFELLRVPTNQNTSIDANVTRRTDRIQLGEELADRQIDFEVETNQAQGTVENLEKKSIYDFYMRSSKFNTLEEKLFSDYYDRTTGTIDNVSFRVYKLLYSFINGYEVFDELEIRGNNPLIKTEFLSAGNDWIEKDINPILYNHTSRYNLPTNEYIIIQRSAGLTIDQSVGFNQDIYVSQRNVGVQFNVPVAINRHYKNFKNEMALEYVNKEKPDWVETLINSNFPMIRVGGYPTKMIYRLPNGELGKSNIQFNPSRRF</sequence>
<comment type="caution">
    <text evidence="1">The sequence shown here is derived from an EMBL/GenBank/DDBJ whole genome shotgun (WGS) entry which is preliminary data.</text>
</comment>
<reference evidence="1" key="1">
    <citation type="submission" date="2021-01" db="EMBL/GenBank/DDBJ databases">
        <title>Marivirga sp. nov., isolated from intertidal surface sediments.</title>
        <authorList>
            <person name="Zhang M."/>
        </authorList>
    </citation>
    <scope>NUCLEOTIDE SEQUENCE</scope>
    <source>
        <strain evidence="1">SM1354</strain>
    </source>
</reference>